<comment type="catalytic activity">
    <reaction evidence="1">
        <text>a monocarboxylic acid amide + H2O = a monocarboxylate + NH4(+)</text>
        <dbReference type="Rhea" id="RHEA:12020"/>
        <dbReference type="ChEBI" id="CHEBI:15377"/>
        <dbReference type="ChEBI" id="CHEBI:28938"/>
        <dbReference type="ChEBI" id="CHEBI:35757"/>
        <dbReference type="ChEBI" id="CHEBI:83628"/>
        <dbReference type="EC" id="3.5.1.4"/>
    </reaction>
</comment>
<dbReference type="InterPro" id="IPR023631">
    <property type="entry name" value="Amidase_dom"/>
</dbReference>
<keyword evidence="7" id="KW-1185">Reference proteome</keyword>
<evidence type="ECO:0000256" key="1">
    <source>
        <dbReference type="ARBA" id="ARBA00001311"/>
    </source>
</evidence>
<gene>
    <name evidence="6" type="ORF">VTL71DRAFT_7638</name>
</gene>
<dbReference type="EMBL" id="JAZHXI010000019">
    <property type="protein sequence ID" value="KAL2061365.1"/>
    <property type="molecule type" value="Genomic_DNA"/>
</dbReference>
<dbReference type="InterPro" id="IPR036928">
    <property type="entry name" value="AS_sf"/>
</dbReference>
<accession>A0ABR4BUR9</accession>
<feature type="domain" description="Amidase" evidence="5">
    <location>
        <begin position="82"/>
        <end position="561"/>
    </location>
</feature>
<dbReference type="Gene3D" id="3.90.1300.10">
    <property type="entry name" value="Amidase signature (AS) domain"/>
    <property type="match status" value="2"/>
</dbReference>
<evidence type="ECO:0000259" key="5">
    <source>
        <dbReference type="Pfam" id="PF01425"/>
    </source>
</evidence>
<proteinExistence type="inferred from homology"/>
<dbReference type="PIRSF" id="PIRSF001221">
    <property type="entry name" value="Amidase_fungi"/>
    <property type="match status" value="1"/>
</dbReference>
<reference evidence="6 7" key="1">
    <citation type="journal article" date="2024" name="Commun. Biol.">
        <title>Comparative genomic analysis of thermophilic fungi reveals convergent evolutionary adaptations and gene losses.</title>
        <authorList>
            <person name="Steindorff A.S."/>
            <person name="Aguilar-Pontes M.V."/>
            <person name="Robinson A.J."/>
            <person name="Andreopoulos B."/>
            <person name="LaButti K."/>
            <person name="Kuo A."/>
            <person name="Mondo S."/>
            <person name="Riley R."/>
            <person name="Otillar R."/>
            <person name="Haridas S."/>
            <person name="Lipzen A."/>
            <person name="Grimwood J."/>
            <person name="Schmutz J."/>
            <person name="Clum A."/>
            <person name="Reid I.D."/>
            <person name="Moisan M.C."/>
            <person name="Butler G."/>
            <person name="Nguyen T.T.M."/>
            <person name="Dewar K."/>
            <person name="Conant G."/>
            <person name="Drula E."/>
            <person name="Henrissat B."/>
            <person name="Hansel C."/>
            <person name="Singer S."/>
            <person name="Hutchinson M.I."/>
            <person name="de Vries R.P."/>
            <person name="Natvig D.O."/>
            <person name="Powell A.J."/>
            <person name="Tsang A."/>
            <person name="Grigoriev I.V."/>
        </authorList>
    </citation>
    <scope>NUCLEOTIDE SEQUENCE [LARGE SCALE GENOMIC DNA]</scope>
    <source>
        <strain evidence="6 7">CBS 494.80</strain>
    </source>
</reference>
<sequence length="580" mass="63635">MAATVTTASGATWQEVAADRQRHRDTTIAAVEPSLPEINDILLHTIPLAKAHLTAEEITITESYVENLVVQLAEGKVTSTTVVKAFLRRAALAQKATNCITELLPTRALERAAYLDTYLSEHKKPIGPLHGIPISVKEHVGMKGLDLNAGFVAWVGTVAEEDALVLQILWQAGAVFYARTTQPQSLMHLETSNNLYGVTTNPFNSTLTSGGSSGGEGALIGFRGSCLGVGTDIGGSIRSPAANNGWVCCTDSGPNVDFKPGLYGMKPTSGRLPLGGQSAAMLGAEHILPAVGPLSTSLEGCKLFMKTLIDSKPWVKEPSLLPFSWNSRDFFQGRKIKIAVLWDDGVVKPHPPVTRALTQVVNKLKANERFEIVEWKPFQHEVAWEIIASLYFCDGGAEDAVATGASSEPLRPLTKHIIHDNPHVEHHTIASLWSALKRRDKYRADYNEIWNKTAACVGSNGQFEDTVDVILSPTGPSAAPKIDTAKWWGYTSQWNLLDYPALVFPVDKVNAERDGEKVVYKPRNEKDQHNWDLWEKFGPEGYKDAPISLQLVGRRYEDEKVIQALEILKQEVGLPFVDYI</sequence>
<dbReference type="InterPro" id="IPR020556">
    <property type="entry name" value="Amidase_CS"/>
</dbReference>
<comment type="similarity">
    <text evidence="2">Belongs to the amidase family.</text>
</comment>
<dbReference type="Proteomes" id="UP001595075">
    <property type="component" value="Unassembled WGS sequence"/>
</dbReference>
<dbReference type="Pfam" id="PF01425">
    <property type="entry name" value="Amidase"/>
    <property type="match status" value="1"/>
</dbReference>
<dbReference type="PROSITE" id="PS00571">
    <property type="entry name" value="AMIDASES"/>
    <property type="match status" value="1"/>
</dbReference>
<name>A0ABR4BUR9_9HELO</name>
<keyword evidence="4" id="KW-0378">Hydrolase</keyword>
<evidence type="ECO:0000256" key="2">
    <source>
        <dbReference type="ARBA" id="ARBA00009199"/>
    </source>
</evidence>
<dbReference type="SUPFAM" id="SSF75304">
    <property type="entry name" value="Amidase signature (AS) enzymes"/>
    <property type="match status" value="1"/>
</dbReference>
<evidence type="ECO:0000313" key="6">
    <source>
        <dbReference type="EMBL" id="KAL2061365.1"/>
    </source>
</evidence>
<evidence type="ECO:0000313" key="7">
    <source>
        <dbReference type="Proteomes" id="UP001595075"/>
    </source>
</evidence>
<comment type="caution">
    <text evidence="6">The sequence shown here is derived from an EMBL/GenBank/DDBJ whole genome shotgun (WGS) entry which is preliminary data.</text>
</comment>
<dbReference type="PANTHER" id="PTHR46072:SF4">
    <property type="entry name" value="AMIDASE C550.07-RELATED"/>
    <property type="match status" value="1"/>
</dbReference>
<evidence type="ECO:0000256" key="4">
    <source>
        <dbReference type="ARBA" id="ARBA00022801"/>
    </source>
</evidence>
<evidence type="ECO:0000256" key="3">
    <source>
        <dbReference type="ARBA" id="ARBA00012922"/>
    </source>
</evidence>
<organism evidence="6 7">
    <name type="scientific">Oculimacula yallundae</name>
    <dbReference type="NCBI Taxonomy" id="86028"/>
    <lineage>
        <taxon>Eukaryota</taxon>
        <taxon>Fungi</taxon>
        <taxon>Dikarya</taxon>
        <taxon>Ascomycota</taxon>
        <taxon>Pezizomycotina</taxon>
        <taxon>Leotiomycetes</taxon>
        <taxon>Helotiales</taxon>
        <taxon>Ploettnerulaceae</taxon>
        <taxon>Oculimacula</taxon>
    </lineage>
</organism>
<dbReference type="EC" id="3.5.1.4" evidence="3"/>
<dbReference type="PANTHER" id="PTHR46072">
    <property type="entry name" value="AMIDASE-RELATED-RELATED"/>
    <property type="match status" value="1"/>
</dbReference>
<protein>
    <recommendedName>
        <fullName evidence="3">amidase</fullName>
        <ecNumber evidence="3">3.5.1.4</ecNumber>
    </recommendedName>
</protein>